<dbReference type="EMBL" id="JACHJT010000001">
    <property type="protein sequence ID" value="MBB4930497.1"/>
    <property type="molecule type" value="Genomic_DNA"/>
</dbReference>
<name>A0A7W7REG8_9ACTN</name>
<dbReference type="PANTHER" id="PTHR35585">
    <property type="entry name" value="HHE DOMAIN PROTEIN (AFU_ORTHOLOGUE AFUA_4G00730)"/>
    <property type="match status" value="1"/>
</dbReference>
<reference evidence="3 4" key="1">
    <citation type="submission" date="2020-08" db="EMBL/GenBank/DDBJ databases">
        <title>Sequencing the genomes of 1000 actinobacteria strains.</title>
        <authorList>
            <person name="Klenk H.-P."/>
        </authorList>
    </citation>
    <scope>NUCLEOTIDE SEQUENCE [LARGE SCALE GENOMIC DNA]</scope>
    <source>
        <strain evidence="3 4">DSM 102030</strain>
    </source>
</reference>
<accession>A0A7W7REG8</accession>
<evidence type="ECO:0000313" key="4">
    <source>
        <dbReference type="Proteomes" id="UP000523007"/>
    </source>
</evidence>
<sequence length="190" mass="21531">MAGNEQNQDLIDVIVSDHRNVEEVFVELENDAVTPERRKELVDHAITELVRHSVAEEQHMYPVARRVLEDGDQVAEHEIQEHAEAESVMKELEGMDATDSRYDELVRSLVADIRHHVADEESELLPRLRRACSQEELMELGRKVANAKKTAPTRPHPKAPDTPPANRLLDPGAGMIDRMRDALTGQTTRH</sequence>
<dbReference type="RefSeq" id="WP_184575737.1">
    <property type="nucleotide sequence ID" value="NZ_JACHJT010000001.1"/>
</dbReference>
<keyword evidence="4" id="KW-1185">Reference proteome</keyword>
<gene>
    <name evidence="3" type="ORF">F4561_001317</name>
</gene>
<proteinExistence type="predicted"/>
<dbReference type="Pfam" id="PF01814">
    <property type="entry name" value="Hemerythrin"/>
    <property type="match status" value="1"/>
</dbReference>
<feature type="domain" description="Hemerythrin-like" evidence="2">
    <location>
        <begin position="10"/>
        <end position="128"/>
    </location>
</feature>
<evidence type="ECO:0000313" key="3">
    <source>
        <dbReference type="EMBL" id="MBB4930497.1"/>
    </source>
</evidence>
<dbReference type="PANTHER" id="PTHR35585:SF1">
    <property type="entry name" value="HHE DOMAIN PROTEIN (AFU_ORTHOLOGUE AFUA_4G00730)"/>
    <property type="match status" value="1"/>
</dbReference>
<protein>
    <submittedName>
        <fullName evidence="3">Hemerythrin-like domain-containing protein</fullName>
    </submittedName>
</protein>
<evidence type="ECO:0000256" key="1">
    <source>
        <dbReference type="SAM" id="MobiDB-lite"/>
    </source>
</evidence>
<dbReference type="AlphaFoldDB" id="A0A7W7REG8"/>
<dbReference type="InterPro" id="IPR012312">
    <property type="entry name" value="Hemerythrin-like"/>
</dbReference>
<organism evidence="3 4">
    <name type="scientific">Lipingzhangella halophila</name>
    <dbReference type="NCBI Taxonomy" id="1783352"/>
    <lineage>
        <taxon>Bacteria</taxon>
        <taxon>Bacillati</taxon>
        <taxon>Actinomycetota</taxon>
        <taxon>Actinomycetes</taxon>
        <taxon>Streptosporangiales</taxon>
        <taxon>Nocardiopsidaceae</taxon>
        <taxon>Lipingzhangella</taxon>
    </lineage>
</organism>
<evidence type="ECO:0000259" key="2">
    <source>
        <dbReference type="Pfam" id="PF01814"/>
    </source>
</evidence>
<dbReference type="Proteomes" id="UP000523007">
    <property type="component" value="Unassembled WGS sequence"/>
</dbReference>
<comment type="caution">
    <text evidence="3">The sequence shown here is derived from an EMBL/GenBank/DDBJ whole genome shotgun (WGS) entry which is preliminary data.</text>
</comment>
<dbReference type="Gene3D" id="1.20.120.520">
    <property type="entry name" value="nmb1532 protein domain like"/>
    <property type="match status" value="1"/>
</dbReference>
<dbReference type="CDD" id="cd12108">
    <property type="entry name" value="Hr-like"/>
    <property type="match status" value="1"/>
</dbReference>
<feature type="region of interest" description="Disordered" evidence="1">
    <location>
        <begin position="145"/>
        <end position="174"/>
    </location>
</feature>